<keyword evidence="2" id="KW-0732">Signal</keyword>
<feature type="compositionally biased region" description="Polar residues" evidence="1">
    <location>
        <begin position="838"/>
        <end position="864"/>
    </location>
</feature>
<proteinExistence type="predicted"/>
<feature type="compositionally biased region" description="Polar residues" evidence="1">
    <location>
        <begin position="72"/>
        <end position="88"/>
    </location>
</feature>
<feature type="compositionally biased region" description="Acidic residues" evidence="1">
    <location>
        <begin position="406"/>
        <end position="421"/>
    </location>
</feature>
<feature type="compositionally biased region" description="Basic and acidic residues" evidence="1">
    <location>
        <begin position="327"/>
        <end position="343"/>
    </location>
</feature>
<feature type="compositionally biased region" description="Low complexity" evidence="1">
    <location>
        <begin position="802"/>
        <end position="816"/>
    </location>
</feature>
<evidence type="ECO:0000313" key="4">
    <source>
        <dbReference type="Proteomes" id="UP001168990"/>
    </source>
</evidence>
<feature type="compositionally biased region" description="Gly residues" evidence="1">
    <location>
        <begin position="940"/>
        <end position="951"/>
    </location>
</feature>
<feature type="compositionally biased region" description="Polar residues" evidence="1">
    <location>
        <begin position="1026"/>
        <end position="1045"/>
    </location>
</feature>
<feature type="compositionally biased region" description="Low complexity" evidence="1">
    <location>
        <begin position="865"/>
        <end position="885"/>
    </location>
</feature>
<name>A0AA39FKL1_9HYME</name>
<reference evidence="3" key="2">
    <citation type="submission" date="2023-03" db="EMBL/GenBank/DDBJ databases">
        <authorList>
            <person name="Inwood S.N."/>
            <person name="Skelly J.G."/>
            <person name="Guhlin J."/>
            <person name="Harrop T.W.R."/>
            <person name="Goldson S.G."/>
            <person name="Dearden P.K."/>
        </authorList>
    </citation>
    <scope>NUCLEOTIDE SEQUENCE</scope>
    <source>
        <strain evidence="3">Irish</strain>
        <tissue evidence="3">Whole body</tissue>
    </source>
</reference>
<evidence type="ECO:0000313" key="3">
    <source>
        <dbReference type="EMBL" id="KAK0171208.1"/>
    </source>
</evidence>
<feature type="compositionally biased region" description="Polar residues" evidence="1">
    <location>
        <begin position="782"/>
        <end position="801"/>
    </location>
</feature>
<feature type="compositionally biased region" description="Polar residues" evidence="1">
    <location>
        <begin position="565"/>
        <end position="602"/>
    </location>
</feature>
<feature type="compositionally biased region" description="Acidic residues" evidence="1">
    <location>
        <begin position="196"/>
        <end position="304"/>
    </location>
</feature>
<dbReference type="Proteomes" id="UP001168990">
    <property type="component" value="Unassembled WGS sequence"/>
</dbReference>
<feature type="compositionally biased region" description="Basic and acidic residues" evidence="1">
    <location>
        <begin position="89"/>
        <end position="98"/>
    </location>
</feature>
<organism evidence="3 4">
    <name type="scientific">Microctonus aethiopoides</name>
    <dbReference type="NCBI Taxonomy" id="144406"/>
    <lineage>
        <taxon>Eukaryota</taxon>
        <taxon>Metazoa</taxon>
        <taxon>Ecdysozoa</taxon>
        <taxon>Arthropoda</taxon>
        <taxon>Hexapoda</taxon>
        <taxon>Insecta</taxon>
        <taxon>Pterygota</taxon>
        <taxon>Neoptera</taxon>
        <taxon>Endopterygota</taxon>
        <taxon>Hymenoptera</taxon>
        <taxon>Apocrita</taxon>
        <taxon>Ichneumonoidea</taxon>
        <taxon>Braconidae</taxon>
        <taxon>Euphorinae</taxon>
        <taxon>Microctonus</taxon>
    </lineage>
</organism>
<feature type="signal peptide" evidence="2">
    <location>
        <begin position="1"/>
        <end position="22"/>
    </location>
</feature>
<feature type="compositionally biased region" description="Low complexity" evidence="1">
    <location>
        <begin position="912"/>
        <end position="929"/>
    </location>
</feature>
<reference evidence="3" key="1">
    <citation type="journal article" date="2023" name="bioRxiv">
        <title>Scaffold-level genome assemblies of two parasitoid biocontrol wasps reveal the parthenogenesis mechanism and an associated novel virus.</title>
        <authorList>
            <person name="Inwood S."/>
            <person name="Skelly J."/>
            <person name="Guhlin J."/>
            <person name="Harrop T."/>
            <person name="Goldson S."/>
            <person name="Dearden P."/>
        </authorList>
    </citation>
    <scope>NUCLEOTIDE SEQUENCE</scope>
    <source>
        <strain evidence="3">Irish</strain>
        <tissue evidence="3">Whole body</tissue>
    </source>
</reference>
<comment type="caution">
    <text evidence="3">The sequence shown here is derived from an EMBL/GenBank/DDBJ whole genome shotgun (WGS) entry which is preliminary data.</text>
</comment>
<sequence length="1045" mass="115016">MGSKVIIFSAVLVLMSFTNVHGTRPVRSAERELQMSLLDIIHGGNVESRIWKRAAPREIKKSTKSNEVIPDINTNPAPLYDTQPNVPKNSEELFEHEIGTPIPVYKKPRKTGSIGTKAPPNTKRAYPNVVLPRNPKPNNRPNSPENPDDDKSQNDPTDNKKKLEKPVEMDFDERKEEIVPEESSKNKNKPKKKVDDEEEPEENEDDEKEPEENTEDEEEPEEIAEDEKEPEEDIENEEEPEENTEGEEEPEEIAEDEKEPEEDIENEEEPEENTEDEEEPEENTEDEKEPEENTEDEKEPEEDIENKNKPEESTEDEEKPVEMNKNIQDEIPRRPKLPAESKNPRKPSSFPKLPRPTPRRPKKPPPPFPGDLPTSTSKKSQKDSPITYIRPFKKSTTPQPPTTENPDSDDEKPDNEDDNSDENPTPPPTRAPKRKPGMKNLPKASGRPRGNITPVKTTNRNNKATKRPPVNCNESLPESDSNNSDDVESYNSSETEKTPDDNSNNNSEEIPITTTARPKSGVKTRPRNPTKQRPIKRPSKPENSPSYTNNNENSNTTPNADESFDLTSRITDTDPDTQQPENTGDTPKTPSDSSKRPQNPKSISPPDDTYRNNPFLFPPFDSSFINGFASTGTANSGASATASASSNTGVPAWSPWPNFFPNRFNSPPMFSNNPFINIPNSPDDQQRSNSPSTPDSSTNNNDPTENQPIKNNLHSSSSSQLEPKGYTPVISISGSFDPNEHSVSSRSSFPSSDPSSDSPNDHDSQINFNAPSHGPMGDPNFNPFSGQMPDQNNPNSYNGYPSTADGFASASSFSSAGAGGMGSSLSSSMYDGEPYPRNYNNNGGFPANSEAQIGSNSYSNPNWVNDQINSIQKQIQDQQKQLQQSFGFPSRGYFGGEAESQQFGFPSDLFGYQQPQQPQQQYPSFPSFSNDPFQSSAFGNLGGNPGFGGYNGPSQGLGQPGAFGQSYGFASASSGQPGSFGQGFPNFQSRFPDISPSGGSGSVGSFSSSKIVTEIGPDGKPVTHEVITTGTTKDGKTSVHTYKSS</sequence>
<feature type="compositionally biased region" description="Low complexity" evidence="1">
    <location>
        <begin position="629"/>
        <end position="704"/>
    </location>
</feature>
<feature type="compositionally biased region" description="Polar residues" evidence="1">
    <location>
        <begin position="705"/>
        <end position="721"/>
    </location>
</feature>
<accession>A0AA39FKL1</accession>
<feature type="chain" id="PRO_5041419144" evidence="2">
    <location>
        <begin position="23"/>
        <end position="1045"/>
    </location>
</feature>
<feature type="compositionally biased region" description="Low complexity" evidence="1">
    <location>
        <begin position="541"/>
        <end position="559"/>
    </location>
</feature>
<keyword evidence="4" id="KW-1185">Reference proteome</keyword>
<feature type="compositionally biased region" description="Polar residues" evidence="1">
    <location>
        <begin position="501"/>
        <end position="517"/>
    </location>
</feature>
<feature type="compositionally biased region" description="Low complexity" evidence="1">
    <location>
        <begin position="127"/>
        <end position="145"/>
    </location>
</feature>
<feature type="region of interest" description="Disordered" evidence="1">
    <location>
        <begin position="62"/>
        <end position="1045"/>
    </location>
</feature>
<gene>
    <name evidence="3" type="ORF">PV328_008959</name>
</gene>
<evidence type="ECO:0000256" key="2">
    <source>
        <dbReference type="SAM" id="SignalP"/>
    </source>
</evidence>
<evidence type="ECO:0000256" key="1">
    <source>
        <dbReference type="SAM" id="MobiDB-lite"/>
    </source>
</evidence>
<feature type="compositionally biased region" description="Basic and acidic residues" evidence="1">
    <location>
        <begin position="149"/>
        <end position="185"/>
    </location>
</feature>
<dbReference type="EMBL" id="JAQQBS010000003">
    <property type="protein sequence ID" value="KAK0171208.1"/>
    <property type="molecule type" value="Genomic_DNA"/>
</dbReference>
<protein>
    <submittedName>
        <fullName evidence="3">Uncharacterized protein</fullName>
    </submittedName>
</protein>
<feature type="compositionally biased region" description="Basic residues" evidence="1">
    <location>
        <begin position="520"/>
        <end position="538"/>
    </location>
</feature>
<feature type="compositionally biased region" description="Low complexity" evidence="1">
    <location>
        <begin position="742"/>
        <end position="758"/>
    </location>
</feature>
<dbReference type="AlphaFoldDB" id="A0AA39FKL1"/>
<feature type="compositionally biased region" description="Low complexity" evidence="1">
    <location>
        <begin position="968"/>
        <end position="989"/>
    </location>
</feature>